<gene>
    <name evidence="7" type="ORF">HW555_003260</name>
</gene>
<feature type="signal peptide" evidence="5">
    <location>
        <begin position="1"/>
        <end position="17"/>
    </location>
</feature>
<dbReference type="SUPFAM" id="SSF53474">
    <property type="entry name" value="alpha/beta-Hydrolases"/>
    <property type="match status" value="2"/>
</dbReference>
<accession>A0A835L9F7</accession>
<evidence type="ECO:0000256" key="2">
    <source>
        <dbReference type="ARBA" id="ARBA00022487"/>
    </source>
</evidence>
<dbReference type="GO" id="GO:0052689">
    <property type="term" value="F:carboxylic ester hydrolase activity"/>
    <property type="evidence" value="ECO:0007669"/>
    <property type="project" value="UniProtKB-KW"/>
</dbReference>
<organism evidence="7 8">
    <name type="scientific">Spodoptera exigua</name>
    <name type="common">Beet armyworm</name>
    <name type="synonym">Noctua fulgens</name>
    <dbReference type="NCBI Taxonomy" id="7107"/>
    <lineage>
        <taxon>Eukaryota</taxon>
        <taxon>Metazoa</taxon>
        <taxon>Ecdysozoa</taxon>
        <taxon>Arthropoda</taxon>
        <taxon>Hexapoda</taxon>
        <taxon>Insecta</taxon>
        <taxon>Pterygota</taxon>
        <taxon>Neoptera</taxon>
        <taxon>Endopterygota</taxon>
        <taxon>Lepidoptera</taxon>
        <taxon>Glossata</taxon>
        <taxon>Ditrysia</taxon>
        <taxon>Noctuoidea</taxon>
        <taxon>Noctuidae</taxon>
        <taxon>Amphipyrinae</taxon>
        <taxon>Spodoptera</taxon>
    </lineage>
</organism>
<protein>
    <recommendedName>
        <fullName evidence="6">Carboxylesterase type B domain-containing protein</fullName>
    </recommendedName>
</protein>
<keyword evidence="8" id="KW-1185">Reference proteome</keyword>
<dbReference type="PANTHER" id="PTHR43142">
    <property type="entry name" value="CARBOXYLIC ESTER HYDROLASE"/>
    <property type="match status" value="1"/>
</dbReference>
<name>A0A835L9F7_SPOEX</name>
<reference evidence="7" key="1">
    <citation type="submission" date="2020-08" db="EMBL/GenBank/DDBJ databases">
        <title>Spodoptera exigua strain:BAW_Kor-Di-RS1 Genome sequencing and assembly.</title>
        <authorList>
            <person name="Kim J."/>
            <person name="Nam H.Y."/>
            <person name="Kwon M."/>
            <person name="Choi J.H."/>
            <person name="Cho S.R."/>
            <person name="Kim G.-H."/>
        </authorList>
    </citation>
    <scope>NUCLEOTIDE SEQUENCE</scope>
    <source>
        <strain evidence="7">BAW_Kor-Di-RS1</strain>
        <tissue evidence="7">Whole-body</tissue>
    </source>
</reference>
<evidence type="ECO:0000256" key="1">
    <source>
        <dbReference type="ARBA" id="ARBA00005964"/>
    </source>
</evidence>
<dbReference type="EMBL" id="JACKWZ010000031">
    <property type="protein sequence ID" value="KAF9420510.1"/>
    <property type="molecule type" value="Genomic_DNA"/>
</dbReference>
<dbReference type="InterPro" id="IPR029058">
    <property type="entry name" value="AB_hydrolase_fold"/>
</dbReference>
<comment type="similarity">
    <text evidence="1">Belongs to the type-B carboxylesterase/lipase family.</text>
</comment>
<evidence type="ECO:0000256" key="3">
    <source>
        <dbReference type="ARBA" id="ARBA00022801"/>
    </source>
</evidence>
<proteinExistence type="inferred from homology"/>
<keyword evidence="5" id="KW-0732">Signal</keyword>
<dbReference type="AlphaFoldDB" id="A0A835L9F7"/>
<dbReference type="Proteomes" id="UP000648187">
    <property type="component" value="Unassembled WGS sequence"/>
</dbReference>
<keyword evidence="2" id="KW-0719">Serine esterase</keyword>
<dbReference type="Pfam" id="PF00135">
    <property type="entry name" value="COesterase"/>
    <property type="match status" value="2"/>
</dbReference>
<dbReference type="InterPro" id="IPR002018">
    <property type="entry name" value="CarbesteraseB"/>
</dbReference>
<feature type="chain" id="PRO_5032979325" description="Carboxylesterase type B domain-containing protein" evidence="5">
    <location>
        <begin position="18"/>
        <end position="978"/>
    </location>
</feature>
<evidence type="ECO:0000259" key="6">
    <source>
        <dbReference type="Pfam" id="PF00135"/>
    </source>
</evidence>
<evidence type="ECO:0000313" key="8">
    <source>
        <dbReference type="Proteomes" id="UP000648187"/>
    </source>
</evidence>
<feature type="domain" description="Carboxylesterase type B" evidence="6">
    <location>
        <begin position="522"/>
        <end position="967"/>
    </location>
</feature>
<keyword evidence="3" id="KW-0378">Hydrolase</keyword>
<dbReference type="PANTHER" id="PTHR43142:SF1">
    <property type="entry name" value="CARBOXYLIC ESTER HYDROLASE"/>
    <property type="match status" value="1"/>
</dbReference>
<evidence type="ECO:0000256" key="5">
    <source>
        <dbReference type="SAM" id="SignalP"/>
    </source>
</evidence>
<feature type="domain" description="Carboxylesterase type B" evidence="6">
    <location>
        <begin position="21"/>
        <end position="509"/>
    </location>
</feature>
<evidence type="ECO:0000313" key="7">
    <source>
        <dbReference type="EMBL" id="KAF9420510.1"/>
    </source>
</evidence>
<dbReference type="Gene3D" id="3.40.50.1820">
    <property type="entry name" value="alpha/beta hydrolase"/>
    <property type="match status" value="2"/>
</dbReference>
<comment type="caution">
    <text evidence="7">The sequence shown here is derived from an EMBL/GenBank/DDBJ whole genome shotgun (WGS) entry which is preliminary data.</text>
</comment>
<evidence type="ECO:0000256" key="4">
    <source>
        <dbReference type="ARBA" id="ARBA00023180"/>
    </source>
</evidence>
<sequence>MVKCFVILLSIVLQCYGEKYQVVTRKGLIVGDRHDEYTTFLGIPYAKVNEENPFGATLEYPKFDRPYIANDSSVICPQVYFNDNGTIQCLQLNIYAPNTASRNNLMPILVWFHGGGFAFGSGGEYGGKYLVKKNIIVITVNYRLGAYGFLCLDNPQVPGNQGMKDQIEALRWIRSHIVHFGGDANKVTIAGESYGGGAVDIHLYSKYETLFHKAIVQSGSVYVTEGIFVKPDYHAAIKLVTNLGYDVTTTREALRILAKLKPTDVNAATRNMSMVLTLCAEKQFKGVQNFITENPFALQNSDRIDGMPIMIGYTSQEMLFEFANKPQSFYDNMKDPFTVQIEKTFALSKKELEKISSIVRHFYLGYKDLGPEVELELSNFLSDFSINYGAEWSTNRYVEQGATVFKYLFSYTGASEYMNITDAGASHTEELKYLFDWIWAAPLRNPEQLMMRERMIRMWANFVKYGNPTPADFHPLKWTPVTETSRPYMNIDLEMKMKQSTFRHRMAFWNLFWHSYLVQPNFQKPFFANDSSIYCPQVTTRFGGDLQCLRLNLYVPHTANVNSTVPVLVWFYGGGFVFGSAQDYGGEHLVKHDIIVVTVNYRLGPYGFMCLNDPSVPGNQGLKDQIGALRWVSKNIEAFGGDPTKVTIAGESYGGGAVELHLYSKYETLFHKVIIQSGSIYTPGFYGNRDHDTAIKLAHQLGYKAANTREALQILSKESSVLVMNAAKNLGLKMSACKEVRFKGIQQFVTKCINHLINPDRIENIPIMIGYNSKEDFATYANKQQEFFDNLGDIFYKNLQNHFVLKTCELETLSNITRNFYLGSKKIGLESVLELSDYSSDFKLNYAVEKSVTKLLEQGGKVYKYMFSYIGGSIYQNITGVGAVHTEELKYLFETGAKLTSDEQRMIRDRMTAMWANFVKLGNPTPQKTDLLPVTWEPVTGNARQYLDIDVTMSMKDYAYRQRIAFWDLFMQKYDKKS</sequence>
<keyword evidence="4" id="KW-0325">Glycoprotein</keyword>